<feature type="compositionally biased region" description="Polar residues" evidence="11">
    <location>
        <begin position="353"/>
        <end position="363"/>
    </location>
</feature>
<dbReference type="PROSITE" id="PS50262">
    <property type="entry name" value="G_PROTEIN_RECEP_F1_2"/>
    <property type="match status" value="1"/>
</dbReference>
<feature type="region of interest" description="Disordered" evidence="11">
    <location>
        <begin position="230"/>
        <end position="256"/>
    </location>
</feature>
<dbReference type="GO" id="GO:0005886">
    <property type="term" value="C:plasma membrane"/>
    <property type="evidence" value="ECO:0007669"/>
    <property type="project" value="UniProtKB-SubCell"/>
</dbReference>
<accession>A0A9N9R2R1</accession>
<keyword evidence="3" id="KW-1003">Cell membrane</keyword>
<feature type="region of interest" description="Disordered" evidence="11">
    <location>
        <begin position="351"/>
        <end position="523"/>
    </location>
</feature>
<dbReference type="PRINTS" id="PR00237">
    <property type="entry name" value="GPCRRHODOPSN"/>
</dbReference>
<comment type="subcellular location">
    <subcellularLocation>
        <location evidence="1">Cell membrane</location>
        <topology evidence="1">Multi-pass membrane protein</topology>
    </subcellularLocation>
</comment>
<sequence length="542" mass="59764">MKETFNLSDISPSDELGVEPSELSKFSPGLLTFAAVVTGFIMVIGLFGNLLTVVALLKCPKVRNVAAAFIISLCIADFLFCAVVLPFAISGFWTRTWSHGGALCQMVPFLRYGNVGVSLLSIALITLNRYIMIAHHSWYGRVYRRHNIALMIVFSWLFSYGMQIPTLIGIWGKFDYDPELGTCSILPDANGRSSKTALFIIAFIVPALLILICYARIFWVVHSSEQRMREHQRSQHTPGSLNNGSDKRSTIKDNRETKARRNEWRITKMVLAIFLSFLVCYLPITIAKVADSHVHYPVFHIAGYLLLYASACVNPIIYVIMNAQYRAAYAAALCCPLARISGLTSEMERASRVQLQQHTNGAQPSVAGRIESRPSAHGPGRPQCGQVGGPNDVPNPYLKEALKKPVPNSQSRLPNKSTDSSLTPKSSKTSSSSLQMTQTDSHSARGKLAETSKNTKSNSSESTFTHKPSALSAGSKNRTRTIETMGSSRSITYPKSSGSMQNVAKNTSSLRDTGKTRSHNSIGPKIRFKMNCDERNDVRNNN</sequence>
<evidence type="ECO:0000256" key="2">
    <source>
        <dbReference type="ARBA" id="ARBA00010663"/>
    </source>
</evidence>
<keyword evidence="7 12" id="KW-0472">Membrane</keyword>
<feature type="compositionally biased region" description="Polar residues" evidence="11">
    <location>
        <begin position="472"/>
        <end position="511"/>
    </location>
</feature>
<dbReference type="PROSITE" id="PS00237">
    <property type="entry name" value="G_PROTEIN_RECEP_F1_1"/>
    <property type="match status" value="1"/>
</dbReference>
<feature type="compositionally biased region" description="Low complexity" evidence="11">
    <location>
        <begin position="417"/>
        <end position="441"/>
    </location>
</feature>
<feature type="domain" description="G-protein coupled receptors family 1 profile" evidence="13">
    <location>
        <begin position="48"/>
        <end position="318"/>
    </location>
</feature>
<evidence type="ECO:0000259" key="13">
    <source>
        <dbReference type="PROSITE" id="PS50262"/>
    </source>
</evidence>
<dbReference type="InterPro" id="IPR017452">
    <property type="entry name" value="GPCR_Rhodpsn_7TM"/>
</dbReference>
<reference evidence="14" key="1">
    <citation type="submission" date="2021-12" db="EMBL/GenBank/DDBJ databases">
        <authorList>
            <person name="King R."/>
        </authorList>
    </citation>
    <scope>NUCLEOTIDE SEQUENCE</scope>
</reference>
<comment type="similarity">
    <text evidence="2 10">Belongs to the G-protein coupled receptor 1 family.</text>
</comment>
<dbReference type="PANTHER" id="PTHR24228">
    <property type="entry name" value="B2 BRADYKININ RECEPTOR/ANGIOTENSIN II RECEPTOR"/>
    <property type="match status" value="1"/>
</dbReference>
<evidence type="ECO:0000256" key="4">
    <source>
        <dbReference type="ARBA" id="ARBA00022692"/>
    </source>
</evidence>
<dbReference type="PANTHER" id="PTHR24228:SF63">
    <property type="entry name" value="G-PROTEIN COUPLED RECEPTOR MOODY"/>
    <property type="match status" value="1"/>
</dbReference>
<feature type="compositionally biased region" description="Low complexity" evidence="11">
    <location>
        <begin position="451"/>
        <end position="463"/>
    </location>
</feature>
<evidence type="ECO:0000256" key="1">
    <source>
        <dbReference type="ARBA" id="ARBA00004651"/>
    </source>
</evidence>
<evidence type="ECO:0000256" key="9">
    <source>
        <dbReference type="ARBA" id="ARBA00023224"/>
    </source>
</evidence>
<protein>
    <recommendedName>
        <fullName evidence="13">G-protein coupled receptors family 1 profile domain-containing protein</fullName>
    </recommendedName>
</protein>
<feature type="transmembrane region" description="Helical" evidence="12">
    <location>
        <begin position="148"/>
        <end position="171"/>
    </location>
</feature>
<reference evidence="14" key="2">
    <citation type="submission" date="2022-10" db="EMBL/GenBank/DDBJ databases">
        <authorList>
            <consortium name="ENA_rothamsted_submissions"/>
            <consortium name="culmorum"/>
            <person name="King R."/>
        </authorList>
    </citation>
    <scope>NUCLEOTIDE SEQUENCE</scope>
</reference>
<dbReference type="EMBL" id="OU893350">
    <property type="protein sequence ID" value="CAG9788356.1"/>
    <property type="molecule type" value="Genomic_DNA"/>
</dbReference>
<dbReference type="SMART" id="SM01381">
    <property type="entry name" value="7TM_GPCR_Srsx"/>
    <property type="match status" value="1"/>
</dbReference>
<evidence type="ECO:0000256" key="11">
    <source>
        <dbReference type="SAM" id="MobiDB-lite"/>
    </source>
</evidence>
<keyword evidence="9 10" id="KW-0807">Transducer</keyword>
<keyword evidence="8 10" id="KW-0675">Receptor</keyword>
<feature type="transmembrane region" description="Helical" evidence="12">
    <location>
        <begin position="269"/>
        <end position="289"/>
    </location>
</feature>
<dbReference type="CDD" id="cd15210">
    <property type="entry name" value="7tmA_GPR84-like"/>
    <property type="match status" value="1"/>
</dbReference>
<proteinExistence type="inferred from homology"/>
<evidence type="ECO:0000256" key="7">
    <source>
        <dbReference type="ARBA" id="ARBA00023136"/>
    </source>
</evidence>
<feature type="transmembrane region" description="Helical" evidence="12">
    <location>
        <begin position="109"/>
        <end position="127"/>
    </location>
</feature>
<evidence type="ECO:0000256" key="8">
    <source>
        <dbReference type="ARBA" id="ARBA00023170"/>
    </source>
</evidence>
<evidence type="ECO:0000313" key="14">
    <source>
        <dbReference type="EMBL" id="CAG9788356.1"/>
    </source>
</evidence>
<dbReference type="FunFam" id="1.20.1070.10:FF:000312">
    <property type="entry name" value="protein trapped in endoderm-1"/>
    <property type="match status" value="1"/>
</dbReference>
<feature type="transmembrane region" description="Helical" evidence="12">
    <location>
        <begin position="30"/>
        <end position="57"/>
    </location>
</feature>
<feature type="compositionally biased region" description="Polar residues" evidence="11">
    <location>
        <begin position="235"/>
        <end position="244"/>
    </location>
</feature>
<evidence type="ECO:0000256" key="12">
    <source>
        <dbReference type="SAM" id="Phobius"/>
    </source>
</evidence>
<feature type="transmembrane region" description="Helical" evidence="12">
    <location>
        <begin position="64"/>
        <end position="89"/>
    </location>
</feature>
<dbReference type="Proteomes" id="UP001153714">
    <property type="component" value="Chromosome 19"/>
</dbReference>
<evidence type="ECO:0000256" key="5">
    <source>
        <dbReference type="ARBA" id="ARBA00022989"/>
    </source>
</evidence>
<dbReference type="GO" id="GO:0004930">
    <property type="term" value="F:G protein-coupled receptor activity"/>
    <property type="evidence" value="ECO:0007669"/>
    <property type="project" value="UniProtKB-KW"/>
</dbReference>
<keyword evidence="5 12" id="KW-1133">Transmembrane helix</keyword>
<evidence type="ECO:0000256" key="10">
    <source>
        <dbReference type="RuleBase" id="RU000688"/>
    </source>
</evidence>
<dbReference type="AlphaFoldDB" id="A0A9N9R2R1"/>
<evidence type="ECO:0000256" key="6">
    <source>
        <dbReference type="ARBA" id="ARBA00023040"/>
    </source>
</evidence>
<keyword evidence="4 10" id="KW-0812">Transmembrane</keyword>
<evidence type="ECO:0000256" key="3">
    <source>
        <dbReference type="ARBA" id="ARBA00022475"/>
    </source>
</evidence>
<feature type="compositionally biased region" description="Basic and acidic residues" evidence="11">
    <location>
        <begin position="245"/>
        <end position="256"/>
    </location>
</feature>
<dbReference type="Pfam" id="PF00001">
    <property type="entry name" value="7tm_1"/>
    <property type="match status" value="1"/>
</dbReference>
<feature type="compositionally biased region" description="Polar residues" evidence="11">
    <location>
        <begin position="407"/>
        <end position="416"/>
    </location>
</feature>
<dbReference type="Gene3D" id="1.20.1070.10">
    <property type="entry name" value="Rhodopsin 7-helix transmembrane proteins"/>
    <property type="match status" value="1"/>
</dbReference>
<dbReference type="OrthoDB" id="10044919at2759"/>
<feature type="transmembrane region" description="Helical" evidence="12">
    <location>
        <begin position="197"/>
        <end position="219"/>
    </location>
</feature>
<feature type="transmembrane region" description="Helical" evidence="12">
    <location>
        <begin position="301"/>
        <end position="321"/>
    </location>
</feature>
<dbReference type="InterPro" id="IPR000276">
    <property type="entry name" value="GPCR_Rhodpsn"/>
</dbReference>
<evidence type="ECO:0000313" key="15">
    <source>
        <dbReference type="Proteomes" id="UP001153714"/>
    </source>
</evidence>
<keyword evidence="6 10" id="KW-0297">G-protein coupled receptor</keyword>
<gene>
    <name evidence="14" type="ORF">DIATSA_LOCUS6159</name>
</gene>
<keyword evidence="15" id="KW-1185">Reference proteome</keyword>
<organism evidence="14 15">
    <name type="scientific">Diatraea saccharalis</name>
    <name type="common">sugarcane borer</name>
    <dbReference type="NCBI Taxonomy" id="40085"/>
    <lineage>
        <taxon>Eukaryota</taxon>
        <taxon>Metazoa</taxon>
        <taxon>Ecdysozoa</taxon>
        <taxon>Arthropoda</taxon>
        <taxon>Hexapoda</taxon>
        <taxon>Insecta</taxon>
        <taxon>Pterygota</taxon>
        <taxon>Neoptera</taxon>
        <taxon>Endopterygota</taxon>
        <taxon>Lepidoptera</taxon>
        <taxon>Glossata</taxon>
        <taxon>Ditrysia</taxon>
        <taxon>Pyraloidea</taxon>
        <taxon>Crambidae</taxon>
        <taxon>Crambinae</taxon>
        <taxon>Diatraea</taxon>
    </lineage>
</organism>
<name>A0A9N9R2R1_9NEOP</name>
<dbReference type="SUPFAM" id="SSF81321">
    <property type="entry name" value="Family A G protein-coupled receptor-like"/>
    <property type="match status" value="1"/>
</dbReference>